<evidence type="ECO:0000256" key="6">
    <source>
        <dbReference type="ARBA" id="ARBA00023014"/>
    </source>
</evidence>
<evidence type="ECO:0000256" key="7">
    <source>
        <dbReference type="ARBA" id="ARBA00046313"/>
    </source>
</evidence>
<comment type="pathway">
    <text evidence="7">Isoprenoid biosynthesis; isopentenyl diphosphate biosynthesis via DXP pathway; isopentenyl diphosphate from 1-deoxy-D-xylulose 5-phosphate: step 6/6.</text>
</comment>
<evidence type="ECO:0000313" key="9">
    <source>
        <dbReference type="EMBL" id="SVC29036.1"/>
    </source>
</evidence>
<dbReference type="EMBL" id="UINC01083381">
    <property type="protein sequence ID" value="SVC29036.1"/>
    <property type="molecule type" value="Genomic_DNA"/>
</dbReference>
<dbReference type="AlphaFoldDB" id="A0A382KX65"/>
<dbReference type="PANTHER" id="PTHR31619:SF5">
    <property type="entry name" value="4-HYDROXY-3-METHYLBUT-2-ENYL DIPHOSPHATE REDUCTASE, CHLOROPLASTIC"/>
    <property type="match status" value="1"/>
</dbReference>
<dbReference type="GO" id="GO:0019288">
    <property type="term" value="P:isopentenyl diphosphate biosynthetic process, methylerythritol 4-phosphate pathway"/>
    <property type="evidence" value="ECO:0007669"/>
    <property type="project" value="InterPro"/>
</dbReference>
<keyword evidence="4" id="KW-0560">Oxidoreductase</keyword>
<dbReference type="GO" id="GO:0051745">
    <property type="term" value="F:4-hydroxy-3-methylbut-2-enyl diphosphate reductase activity"/>
    <property type="evidence" value="ECO:0007669"/>
    <property type="project" value="InterPro"/>
</dbReference>
<dbReference type="GO" id="GO:0050992">
    <property type="term" value="P:dimethylallyl diphosphate biosynthetic process"/>
    <property type="evidence" value="ECO:0007669"/>
    <property type="project" value="InterPro"/>
</dbReference>
<sequence>MAFSQFDRVPNHYGGPIIGNIKEFREANGKRSLAPTQLRIGDLEVLVPRHFGFCFGVERAIHMAFTALEEHPDKRVNLLSEIIHNPLVNDDLRQRQVRFIYDREGRRQVAESEISDDDVVLIPAFGTTLEIEQSLSLSGIDVDSQEYRDRYDTTCPFVSKVWDR</sequence>
<gene>
    <name evidence="9" type="ORF">METZ01_LOCUS281890</name>
</gene>
<protein>
    <recommendedName>
        <fullName evidence="10">4-hydroxy-3-methylbut-2-enyl diphosphate reductase</fullName>
    </recommendedName>
</protein>
<accession>A0A382KX65</accession>
<proteinExistence type="predicted"/>
<name>A0A382KX65_9ZZZZ</name>
<keyword evidence="6" id="KW-0411">Iron-sulfur</keyword>
<dbReference type="Pfam" id="PF02401">
    <property type="entry name" value="LYTB"/>
    <property type="match status" value="1"/>
</dbReference>
<evidence type="ECO:0000256" key="1">
    <source>
        <dbReference type="ARBA" id="ARBA00001966"/>
    </source>
</evidence>
<dbReference type="Gene3D" id="3.40.50.11270">
    <property type="match status" value="1"/>
</dbReference>
<evidence type="ECO:0000256" key="5">
    <source>
        <dbReference type="ARBA" id="ARBA00023004"/>
    </source>
</evidence>
<organism evidence="9">
    <name type="scientific">marine metagenome</name>
    <dbReference type="NCBI Taxonomy" id="408172"/>
    <lineage>
        <taxon>unclassified sequences</taxon>
        <taxon>metagenomes</taxon>
        <taxon>ecological metagenomes</taxon>
    </lineage>
</organism>
<dbReference type="GO" id="GO:0051539">
    <property type="term" value="F:4 iron, 4 sulfur cluster binding"/>
    <property type="evidence" value="ECO:0007669"/>
    <property type="project" value="UniProtKB-KW"/>
</dbReference>
<dbReference type="GO" id="GO:0046872">
    <property type="term" value="F:metal ion binding"/>
    <property type="evidence" value="ECO:0007669"/>
    <property type="project" value="UniProtKB-KW"/>
</dbReference>
<comment type="pathway">
    <text evidence="8">Isoprenoid biosynthesis; dimethylallyl diphosphate biosynthesis; dimethylallyl diphosphate from (2E)-4-hydroxy-3-methylbutenyl diphosphate: step 1/1.</text>
</comment>
<evidence type="ECO:0008006" key="10">
    <source>
        <dbReference type="Google" id="ProtNLM"/>
    </source>
</evidence>
<evidence type="ECO:0000256" key="8">
    <source>
        <dbReference type="ARBA" id="ARBA00046314"/>
    </source>
</evidence>
<keyword evidence="2" id="KW-0004">4Fe-4S</keyword>
<dbReference type="InterPro" id="IPR003451">
    <property type="entry name" value="LytB/IspH"/>
</dbReference>
<evidence type="ECO:0000256" key="2">
    <source>
        <dbReference type="ARBA" id="ARBA00022485"/>
    </source>
</evidence>
<comment type="cofactor">
    <cofactor evidence="1">
        <name>[4Fe-4S] cluster</name>
        <dbReference type="ChEBI" id="CHEBI:49883"/>
    </cofactor>
</comment>
<reference evidence="9" key="1">
    <citation type="submission" date="2018-05" db="EMBL/GenBank/DDBJ databases">
        <authorList>
            <person name="Lanie J.A."/>
            <person name="Ng W.-L."/>
            <person name="Kazmierczak K.M."/>
            <person name="Andrzejewski T.M."/>
            <person name="Davidsen T.M."/>
            <person name="Wayne K.J."/>
            <person name="Tettelin H."/>
            <person name="Glass J.I."/>
            <person name="Rusch D."/>
            <person name="Podicherti R."/>
            <person name="Tsui H.-C.T."/>
            <person name="Winkler M.E."/>
        </authorList>
    </citation>
    <scope>NUCLEOTIDE SEQUENCE</scope>
</reference>
<dbReference type="PANTHER" id="PTHR31619">
    <property type="entry name" value="4-HYDROXY-3-METHYLBUT-2-ENYL DIPHOSPHATE REDUCTASE, CHLOROPLASTIC"/>
    <property type="match status" value="1"/>
</dbReference>
<keyword evidence="3" id="KW-0479">Metal-binding</keyword>
<evidence type="ECO:0000256" key="3">
    <source>
        <dbReference type="ARBA" id="ARBA00022723"/>
    </source>
</evidence>
<feature type="non-terminal residue" evidence="9">
    <location>
        <position position="164"/>
    </location>
</feature>
<keyword evidence="5" id="KW-0408">Iron</keyword>
<evidence type="ECO:0000256" key="4">
    <source>
        <dbReference type="ARBA" id="ARBA00023002"/>
    </source>
</evidence>